<feature type="domain" description="C2" evidence="1">
    <location>
        <begin position="59"/>
        <end position="98"/>
    </location>
</feature>
<organism evidence="2 3">
    <name type="scientific">Cetraspora pellucida</name>
    <dbReference type="NCBI Taxonomy" id="1433469"/>
    <lineage>
        <taxon>Eukaryota</taxon>
        <taxon>Fungi</taxon>
        <taxon>Fungi incertae sedis</taxon>
        <taxon>Mucoromycota</taxon>
        <taxon>Glomeromycotina</taxon>
        <taxon>Glomeromycetes</taxon>
        <taxon>Diversisporales</taxon>
        <taxon>Gigasporaceae</taxon>
        <taxon>Cetraspora</taxon>
    </lineage>
</organism>
<dbReference type="AlphaFoldDB" id="A0A9N9B8X4"/>
<gene>
    <name evidence="2" type="ORF">CPELLU_LOCUS5140</name>
</gene>
<feature type="non-terminal residue" evidence="2">
    <location>
        <position position="163"/>
    </location>
</feature>
<dbReference type="InterPro" id="IPR035892">
    <property type="entry name" value="C2_domain_sf"/>
</dbReference>
<keyword evidence="3" id="KW-1185">Reference proteome</keyword>
<accession>A0A9N9B8X4</accession>
<dbReference type="Proteomes" id="UP000789759">
    <property type="component" value="Unassembled WGS sequence"/>
</dbReference>
<evidence type="ECO:0000313" key="2">
    <source>
        <dbReference type="EMBL" id="CAG8559683.1"/>
    </source>
</evidence>
<reference evidence="2" key="1">
    <citation type="submission" date="2021-06" db="EMBL/GenBank/DDBJ databases">
        <authorList>
            <person name="Kallberg Y."/>
            <person name="Tangrot J."/>
            <person name="Rosling A."/>
        </authorList>
    </citation>
    <scope>NUCLEOTIDE SEQUENCE</scope>
    <source>
        <strain evidence="2">FL966</strain>
    </source>
</reference>
<dbReference type="OrthoDB" id="5973539at2759"/>
<evidence type="ECO:0000259" key="1">
    <source>
        <dbReference type="Pfam" id="PF00168"/>
    </source>
</evidence>
<protein>
    <submittedName>
        <fullName evidence="2">7865_t:CDS:1</fullName>
    </submittedName>
</protein>
<name>A0A9N9B8X4_9GLOM</name>
<evidence type="ECO:0000313" key="3">
    <source>
        <dbReference type="Proteomes" id="UP000789759"/>
    </source>
</evidence>
<comment type="caution">
    <text evidence="2">The sequence shown here is derived from an EMBL/GenBank/DDBJ whole genome shotgun (WGS) entry which is preliminary data.</text>
</comment>
<dbReference type="EMBL" id="CAJVQA010002874">
    <property type="protein sequence ID" value="CAG8559683.1"/>
    <property type="molecule type" value="Genomic_DNA"/>
</dbReference>
<dbReference type="Gene3D" id="2.60.40.150">
    <property type="entry name" value="C2 domain"/>
    <property type="match status" value="1"/>
</dbReference>
<sequence length="163" mass="19225">ILEKDLNSAIWKLMNHLKIEESPETTTLMENEVRIKHKRQYSYSQRNNVIGLTFVEIVRNRSSSRKECKNTFRTHVINHNLNPEWKEKLHFSVKRTELDFLIKFKKNKHVIEVENIGDGMKEEEIPFTSIKFRGMLNSLGPSSTNQMISGFFTRFGKDPIKEN</sequence>
<dbReference type="Pfam" id="PF00168">
    <property type="entry name" value="C2"/>
    <property type="match status" value="1"/>
</dbReference>
<proteinExistence type="predicted"/>
<dbReference type="SUPFAM" id="SSF49562">
    <property type="entry name" value="C2 domain (Calcium/lipid-binding domain, CaLB)"/>
    <property type="match status" value="1"/>
</dbReference>
<dbReference type="InterPro" id="IPR000008">
    <property type="entry name" value="C2_dom"/>
</dbReference>